<dbReference type="GO" id="GO:0005524">
    <property type="term" value="F:ATP binding"/>
    <property type="evidence" value="ECO:0007669"/>
    <property type="project" value="UniProtKB-KW"/>
</dbReference>
<dbReference type="InterPro" id="IPR016188">
    <property type="entry name" value="PurM-like_N"/>
</dbReference>
<dbReference type="AlphaFoldDB" id="A0A6J7GRY6"/>
<evidence type="ECO:0000259" key="7">
    <source>
        <dbReference type="Pfam" id="PF00586"/>
    </source>
</evidence>
<dbReference type="Gene3D" id="3.30.1330.10">
    <property type="entry name" value="PurM-like, N-terminal domain"/>
    <property type="match status" value="1"/>
</dbReference>
<dbReference type="Gene3D" id="3.90.650.10">
    <property type="entry name" value="PurM-like C-terminal domain"/>
    <property type="match status" value="1"/>
</dbReference>
<comment type="pathway">
    <text evidence="1">Purine metabolism; IMP biosynthesis via de novo pathway; 5-amino-1-(5-phospho-D-ribosyl)imidazole from N(2)-formyl-N(1)-(5-phospho-D-ribosyl)glycinamide: step 2/2.</text>
</comment>
<dbReference type="SUPFAM" id="SSF55326">
    <property type="entry name" value="PurM N-terminal domain-like"/>
    <property type="match status" value="1"/>
</dbReference>
<dbReference type="GO" id="GO:0046084">
    <property type="term" value="P:adenine biosynthetic process"/>
    <property type="evidence" value="ECO:0007669"/>
    <property type="project" value="TreeGrafter"/>
</dbReference>
<feature type="compositionally biased region" description="Basic and acidic residues" evidence="6">
    <location>
        <begin position="340"/>
        <end position="349"/>
    </location>
</feature>
<dbReference type="GO" id="GO:0004641">
    <property type="term" value="F:phosphoribosylformylglycinamidine cyclo-ligase activity"/>
    <property type="evidence" value="ECO:0007669"/>
    <property type="project" value="UniProtKB-EC"/>
</dbReference>
<dbReference type="PANTHER" id="PTHR10520">
    <property type="entry name" value="TRIFUNCTIONAL PURINE BIOSYNTHETIC PROTEIN ADENOSINE-3-RELATED"/>
    <property type="match status" value="1"/>
</dbReference>
<organism evidence="9">
    <name type="scientific">freshwater metagenome</name>
    <dbReference type="NCBI Taxonomy" id="449393"/>
    <lineage>
        <taxon>unclassified sequences</taxon>
        <taxon>metagenomes</taxon>
        <taxon>ecological metagenomes</taxon>
    </lineage>
</organism>
<dbReference type="InterPro" id="IPR004733">
    <property type="entry name" value="PurM_cligase"/>
</dbReference>
<dbReference type="GO" id="GO:0005829">
    <property type="term" value="C:cytosol"/>
    <property type="evidence" value="ECO:0007669"/>
    <property type="project" value="TreeGrafter"/>
</dbReference>
<dbReference type="HAMAP" id="MF_00741">
    <property type="entry name" value="AIRS"/>
    <property type="match status" value="1"/>
</dbReference>
<protein>
    <recommendedName>
        <fullName evidence="2">phosphoribosylformylglycinamidine cyclo-ligase</fullName>
        <ecNumber evidence="2">6.3.3.1</ecNumber>
    </recommendedName>
</protein>
<dbReference type="InterPro" id="IPR010918">
    <property type="entry name" value="PurM-like_C_dom"/>
</dbReference>
<dbReference type="FunFam" id="3.30.1330.10:FF:000001">
    <property type="entry name" value="Phosphoribosylformylglycinamidine cyclo-ligase"/>
    <property type="match status" value="1"/>
</dbReference>
<dbReference type="Pfam" id="PF00586">
    <property type="entry name" value="AIRS"/>
    <property type="match status" value="1"/>
</dbReference>
<sequence>MTGASYAAAGVDVVAGERAVELMRASVKAAQRKETVGDFGGFAGLFDASALTKYRKPYLATSTDGVGTKIAVARAMDIHDTIGIDLVAMVVDDLVVCGAEPLFMTDYIATGSVDPERIAAVVSGIAKGCVLAGCALLGGETAEHPGLMAPDEYDVAGAGTGVVEADELLGPDRVQLGDVVIAMGASGLHSNGYSLARYVLLGESGPGLNAHIAELGRTVGEEMLEPTRVYSLDCLALAKAVPVHAYSHVTGGGLAANIARVLPDTMAADINRASWQPLPIFDLITRTGNVAQLESERTFNMGVGMVALISPGDADATMRFLKERGIPAWICGEVRTREAGEHGDAEAKGGKGGAVTLRGEYQR</sequence>
<dbReference type="EMBL" id="CAFBMO010000047">
    <property type="protein sequence ID" value="CAB4911071.1"/>
    <property type="molecule type" value="Genomic_DNA"/>
</dbReference>
<evidence type="ECO:0000256" key="1">
    <source>
        <dbReference type="ARBA" id="ARBA00004686"/>
    </source>
</evidence>
<keyword evidence="3" id="KW-0436">Ligase</keyword>
<name>A0A6J7GRY6_9ZZZZ</name>
<dbReference type="NCBIfam" id="TIGR00878">
    <property type="entry name" value="purM"/>
    <property type="match status" value="1"/>
</dbReference>
<evidence type="ECO:0000256" key="4">
    <source>
        <dbReference type="ARBA" id="ARBA00022741"/>
    </source>
</evidence>
<evidence type="ECO:0000256" key="2">
    <source>
        <dbReference type="ARBA" id="ARBA00013047"/>
    </source>
</evidence>
<evidence type="ECO:0000256" key="5">
    <source>
        <dbReference type="ARBA" id="ARBA00022840"/>
    </source>
</evidence>
<accession>A0A6J7GRY6</accession>
<dbReference type="CDD" id="cd02196">
    <property type="entry name" value="PurM"/>
    <property type="match status" value="1"/>
</dbReference>
<feature type="domain" description="PurM-like N-terminal" evidence="7">
    <location>
        <begin position="55"/>
        <end position="163"/>
    </location>
</feature>
<keyword evidence="5" id="KW-0067">ATP-binding</keyword>
<evidence type="ECO:0000259" key="8">
    <source>
        <dbReference type="Pfam" id="PF02769"/>
    </source>
</evidence>
<feature type="region of interest" description="Disordered" evidence="6">
    <location>
        <begin position="340"/>
        <end position="363"/>
    </location>
</feature>
<dbReference type="GO" id="GO:0004637">
    <property type="term" value="F:phosphoribosylamine-glycine ligase activity"/>
    <property type="evidence" value="ECO:0007669"/>
    <property type="project" value="TreeGrafter"/>
</dbReference>
<dbReference type="UniPathway" id="UPA00074">
    <property type="reaction ID" value="UER00129"/>
</dbReference>
<dbReference type="GO" id="GO:0006189">
    <property type="term" value="P:'de novo' IMP biosynthetic process"/>
    <property type="evidence" value="ECO:0007669"/>
    <property type="project" value="UniProtKB-UniPathway"/>
</dbReference>
<proteinExistence type="inferred from homology"/>
<evidence type="ECO:0000313" key="9">
    <source>
        <dbReference type="EMBL" id="CAB4911071.1"/>
    </source>
</evidence>
<dbReference type="SUPFAM" id="SSF56042">
    <property type="entry name" value="PurM C-terminal domain-like"/>
    <property type="match status" value="1"/>
</dbReference>
<dbReference type="InterPro" id="IPR036921">
    <property type="entry name" value="PurM-like_N_sf"/>
</dbReference>
<keyword evidence="4" id="KW-0547">Nucleotide-binding</keyword>
<dbReference type="EC" id="6.3.3.1" evidence="2"/>
<dbReference type="PANTHER" id="PTHR10520:SF12">
    <property type="entry name" value="TRIFUNCTIONAL PURINE BIOSYNTHETIC PROTEIN ADENOSINE-3"/>
    <property type="match status" value="1"/>
</dbReference>
<evidence type="ECO:0000256" key="6">
    <source>
        <dbReference type="SAM" id="MobiDB-lite"/>
    </source>
</evidence>
<evidence type="ECO:0000256" key="3">
    <source>
        <dbReference type="ARBA" id="ARBA00022598"/>
    </source>
</evidence>
<feature type="domain" description="PurM-like C-terminal" evidence="8">
    <location>
        <begin position="177"/>
        <end position="338"/>
    </location>
</feature>
<gene>
    <name evidence="9" type="ORF">UFOPK3576_01121</name>
</gene>
<dbReference type="Pfam" id="PF02769">
    <property type="entry name" value="AIRS_C"/>
    <property type="match status" value="1"/>
</dbReference>
<reference evidence="9" key="1">
    <citation type="submission" date="2020-05" db="EMBL/GenBank/DDBJ databases">
        <authorList>
            <person name="Chiriac C."/>
            <person name="Salcher M."/>
            <person name="Ghai R."/>
            <person name="Kavagutti S V."/>
        </authorList>
    </citation>
    <scope>NUCLEOTIDE SEQUENCE</scope>
</reference>
<dbReference type="InterPro" id="IPR036676">
    <property type="entry name" value="PurM-like_C_sf"/>
</dbReference>